<dbReference type="RefSeq" id="WP_144908705.1">
    <property type="nucleotide sequence ID" value="NZ_VLLI01000001.1"/>
</dbReference>
<proteinExistence type="inferred from homology"/>
<dbReference type="Pfam" id="PF00722">
    <property type="entry name" value="Glyco_hydro_16"/>
    <property type="match status" value="1"/>
</dbReference>
<feature type="chain" id="PRO_5022059995" evidence="2">
    <location>
        <begin position="21"/>
        <end position="285"/>
    </location>
</feature>
<evidence type="ECO:0000256" key="2">
    <source>
        <dbReference type="SAM" id="SignalP"/>
    </source>
</evidence>
<feature type="domain" description="GH16" evidence="3">
    <location>
        <begin position="16"/>
        <end position="285"/>
    </location>
</feature>
<organism evidence="4 5">
    <name type="scientific">Mucilaginibacter frigoritolerans</name>
    <dbReference type="NCBI Taxonomy" id="652788"/>
    <lineage>
        <taxon>Bacteria</taxon>
        <taxon>Pseudomonadati</taxon>
        <taxon>Bacteroidota</taxon>
        <taxon>Sphingobacteriia</taxon>
        <taxon>Sphingobacteriales</taxon>
        <taxon>Sphingobacteriaceae</taxon>
        <taxon>Mucilaginibacter</taxon>
    </lineage>
</organism>
<feature type="signal peptide" evidence="2">
    <location>
        <begin position="1"/>
        <end position="20"/>
    </location>
</feature>
<dbReference type="GO" id="GO:0004553">
    <property type="term" value="F:hydrolase activity, hydrolyzing O-glycosyl compounds"/>
    <property type="evidence" value="ECO:0007669"/>
    <property type="project" value="InterPro"/>
</dbReference>
<dbReference type="Gene3D" id="2.60.120.200">
    <property type="match status" value="1"/>
</dbReference>
<dbReference type="InterPro" id="IPR000757">
    <property type="entry name" value="Beta-glucanase-like"/>
</dbReference>
<accession>A0A562UFF0</accession>
<dbReference type="OrthoDB" id="9809583at2"/>
<keyword evidence="5" id="KW-1185">Reference proteome</keyword>
<dbReference type="EMBL" id="VLLI01000001">
    <property type="protein sequence ID" value="TWJ04463.1"/>
    <property type="molecule type" value="Genomic_DNA"/>
</dbReference>
<dbReference type="Proteomes" id="UP000317010">
    <property type="component" value="Unassembled WGS sequence"/>
</dbReference>
<dbReference type="GO" id="GO:0005975">
    <property type="term" value="P:carbohydrate metabolic process"/>
    <property type="evidence" value="ECO:0007669"/>
    <property type="project" value="InterPro"/>
</dbReference>
<keyword evidence="4" id="KW-0378">Hydrolase</keyword>
<dbReference type="PANTHER" id="PTHR10963:SF60">
    <property type="entry name" value="GRAM-NEGATIVE BACTERIA-BINDING PROTEIN 1-RELATED"/>
    <property type="match status" value="1"/>
</dbReference>
<dbReference type="InterPro" id="IPR050546">
    <property type="entry name" value="Glycosyl_Hydrlase_16"/>
</dbReference>
<comment type="caution">
    <text evidence="4">The sequence shown here is derived from an EMBL/GenBank/DDBJ whole genome shotgun (WGS) entry which is preliminary data.</text>
</comment>
<comment type="similarity">
    <text evidence="1">Belongs to the glycosyl hydrolase 16 family.</text>
</comment>
<evidence type="ECO:0000259" key="3">
    <source>
        <dbReference type="PROSITE" id="PS51762"/>
    </source>
</evidence>
<keyword evidence="2" id="KW-0732">Signal</keyword>
<evidence type="ECO:0000313" key="4">
    <source>
        <dbReference type="EMBL" id="TWJ04463.1"/>
    </source>
</evidence>
<dbReference type="InterPro" id="IPR013320">
    <property type="entry name" value="ConA-like_dom_sf"/>
</dbReference>
<evidence type="ECO:0000256" key="1">
    <source>
        <dbReference type="ARBA" id="ARBA00006865"/>
    </source>
</evidence>
<dbReference type="PANTHER" id="PTHR10963">
    <property type="entry name" value="GLYCOSYL HYDROLASE-RELATED"/>
    <property type="match status" value="1"/>
</dbReference>
<dbReference type="SUPFAM" id="SSF49899">
    <property type="entry name" value="Concanavalin A-like lectins/glucanases"/>
    <property type="match status" value="1"/>
</dbReference>
<evidence type="ECO:0000313" key="5">
    <source>
        <dbReference type="Proteomes" id="UP000317010"/>
    </source>
</evidence>
<protein>
    <submittedName>
        <fullName evidence="4">Glycosyl hydrolase family 16</fullName>
    </submittedName>
</protein>
<reference evidence="4 5" key="1">
    <citation type="submission" date="2019-07" db="EMBL/GenBank/DDBJ databases">
        <title>Genomic Encyclopedia of Archaeal and Bacterial Type Strains, Phase II (KMG-II): from individual species to whole genera.</title>
        <authorList>
            <person name="Goeker M."/>
        </authorList>
    </citation>
    <scope>NUCLEOTIDE SEQUENCE [LARGE SCALE GENOMIC DNA]</scope>
    <source>
        <strain evidence="4 5">ATCC BAA-1854</strain>
    </source>
</reference>
<gene>
    <name evidence="4" type="ORF">JN11_00172</name>
</gene>
<dbReference type="CDD" id="cd08023">
    <property type="entry name" value="GH16_laminarinase_like"/>
    <property type="match status" value="1"/>
</dbReference>
<sequence>MRYYILTALSALCIITSVKAQTKTDTVFFEDFNEQTLDRSKWNVEITGHTVNNEQQAYVDSGATLYLVKGAAAEGATNGALVIQPLYKQGYISKQNNKYDFVSGRINTQAKMEFTYGTASARMKMSSGAGLWPAFWALGNGKWPDCGEIDMMETVGDSSWFSNALHGPGYFGNTPLAHREFFPKGIDVTQWHVYSIDWTANSLIFKIDGKVTYTVTRAMVEHYGRWAYDNAKFIILNFAVGGGYPQGVNKVNAPYYGLSQSSVDKIKAGQVKAYVDWVLITKPAK</sequence>
<name>A0A562UFF0_9SPHI</name>
<dbReference type="AlphaFoldDB" id="A0A562UFF0"/>
<dbReference type="PROSITE" id="PS51762">
    <property type="entry name" value="GH16_2"/>
    <property type="match status" value="1"/>
</dbReference>